<dbReference type="PROSITE" id="PS50297">
    <property type="entry name" value="ANK_REP_REGION"/>
    <property type="match status" value="1"/>
</dbReference>
<dbReference type="EMBL" id="MN740841">
    <property type="protein sequence ID" value="QHU14531.1"/>
    <property type="molecule type" value="Genomic_DNA"/>
</dbReference>
<proteinExistence type="predicted"/>
<dbReference type="InterPro" id="IPR002110">
    <property type="entry name" value="Ankyrin_rpt"/>
</dbReference>
<dbReference type="Gene3D" id="1.25.40.20">
    <property type="entry name" value="Ankyrin repeat-containing domain"/>
    <property type="match status" value="1"/>
</dbReference>
<organism evidence="1">
    <name type="scientific">viral metagenome</name>
    <dbReference type="NCBI Taxonomy" id="1070528"/>
    <lineage>
        <taxon>unclassified sequences</taxon>
        <taxon>metagenomes</taxon>
        <taxon>organismal metagenomes</taxon>
    </lineage>
</organism>
<reference evidence="1" key="1">
    <citation type="journal article" date="2020" name="Nature">
        <title>Giant virus diversity and host interactions through global metagenomics.</title>
        <authorList>
            <person name="Schulz F."/>
            <person name="Roux S."/>
            <person name="Paez-Espino D."/>
            <person name="Jungbluth S."/>
            <person name="Walsh D.A."/>
            <person name="Denef V.J."/>
            <person name="McMahon K.D."/>
            <person name="Konstantinidis K.T."/>
            <person name="Eloe-Fadrosh E.A."/>
            <person name="Kyrpides N.C."/>
            <person name="Woyke T."/>
        </authorList>
    </citation>
    <scope>NUCLEOTIDE SEQUENCE</scope>
    <source>
        <strain evidence="1">GVMAG-S-1102113-118</strain>
    </source>
</reference>
<accession>A0A6C0KBG5</accession>
<name>A0A6C0KBG5_9ZZZZ</name>
<dbReference type="AlphaFoldDB" id="A0A6C0KBG5"/>
<evidence type="ECO:0000313" key="1">
    <source>
        <dbReference type="EMBL" id="QHU14531.1"/>
    </source>
</evidence>
<dbReference type="SMART" id="SM00248">
    <property type="entry name" value="ANK"/>
    <property type="match status" value="2"/>
</dbReference>
<dbReference type="PROSITE" id="PS50088">
    <property type="entry name" value="ANK_REPEAT"/>
    <property type="match status" value="1"/>
</dbReference>
<dbReference type="Pfam" id="PF00023">
    <property type="entry name" value="Ank"/>
    <property type="match status" value="1"/>
</dbReference>
<protein>
    <submittedName>
        <fullName evidence="1">Uncharacterized protein</fullName>
    </submittedName>
</protein>
<dbReference type="InterPro" id="IPR036770">
    <property type="entry name" value="Ankyrin_rpt-contain_sf"/>
</dbReference>
<sequence length="392" mass="43489">MPKLYFTGPRGPACCKKTWQLDPNWGCNCTNCRTDIQNANSHWRAAPLGCRSRSCKCAKCKKGKLLGIIGRGDVAAMTALLKKNPEMVNSISDVSPLMYAVNKDRPTIVKLLVQHGADTTLGSYTYTERSPSFGPPLYEIRTITAVIPVFYAALNRPCSLEVALALVSTADLNYSVPLYLGGGTVWTALLHRHKFPQDAHDNERYEALLIELLRHIFKRKAAGDPCPELNEPGEKGTLLQMAVDRNLPDAVTYLIRMGANAYGPFQDSYSLVKKLDSARLYGTPMSCLLERVFKCGSVALDEYRTQPLELASLARISRKHTDLKKIGKYTWKHILSFAFTARPRGIFRLPNNDCELTVASEAIRGMLMPAPPPPPPPPKNLYTVNPLLQQGI</sequence>
<dbReference type="SUPFAM" id="SSF48403">
    <property type="entry name" value="Ankyrin repeat"/>
    <property type="match status" value="1"/>
</dbReference>